<organism evidence="1 2">
    <name type="scientific">Rhodoferax fermentans</name>
    <dbReference type="NCBI Taxonomy" id="28066"/>
    <lineage>
        <taxon>Bacteria</taxon>
        <taxon>Pseudomonadati</taxon>
        <taxon>Pseudomonadota</taxon>
        <taxon>Betaproteobacteria</taxon>
        <taxon>Burkholderiales</taxon>
        <taxon>Comamonadaceae</taxon>
        <taxon>Rhodoferax</taxon>
    </lineage>
</organism>
<protein>
    <submittedName>
        <fullName evidence="1">Uncharacterized protein</fullName>
    </submittedName>
</protein>
<evidence type="ECO:0000313" key="1">
    <source>
        <dbReference type="EMBL" id="OOV05852.1"/>
    </source>
</evidence>
<keyword evidence="2" id="KW-1185">Reference proteome</keyword>
<dbReference type="RefSeq" id="WP_078363631.1">
    <property type="nucleotide sequence ID" value="NZ_MTJN01000002.1"/>
</dbReference>
<dbReference type="STRING" id="28066.RF819_03210"/>
<accession>A0A1T1AP10</accession>
<comment type="caution">
    <text evidence="1">The sequence shown here is derived from an EMBL/GenBank/DDBJ whole genome shotgun (WGS) entry which is preliminary data.</text>
</comment>
<reference evidence="1 2" key="1">
    <citation type="submission" date="2017-01" db="EMBL/GenBank/DDBJ databases">
        <title>Genome sequencing of Rhodoferax fermentans JCM 7819.</title>
        <authorList>
            <person name="Kim Y.J."/>
            <person name="Farh M.E.-A."/>
            <person name="Yang D.-C."/>
        </authorList>
    </citation>
    <scope>NUCLEOTIDE SEQUENCE [LARGE SCALE GENOMIC DNA]</scope>
    <source>
        <strain evidence="1 2">JCM 7819</strain>
    </source>
</reference>
<dbReference type="Proteomes" id="UP000190750">
    <property type="component" value="Unassembled WGS sequence"/>
</dbReference>
<proteinExistence type="predicted"/>
<gene>
    <name evidence="1" type="ORF">RF819_03210</name>
</gene>
<name>A0A1T1AP10_RHOFE</name>
<dbReference type="EMBL" id="MTJN01000002">
    <property type="protein sequence ID" value="OOV05852.1"/>
    <property type="molecule type" value="Genomic_DNA"/>
</dbReference>
<evidence type="ECO:0000313" key="2">
    <source>
        <dbReference type="Proteomes" id="UP000190750"/>
    </source>
</evidence>
<sequence>MSASVQAIYPSTRQQRAAYSVVDAVDDLDAQLGALRAVECLAINEKVGSEEYLPQLKREDLAMLLSVLTSNLQTHCATAREAAVASAKGVAA</sequence>
<dbReference type="AlphaFoldDB" id="A0A1T1AP10"/>